<gene>
    <name evidence="4" type="ORF">MELLADRAFT_124001</name>
</gene>
<proteinExistence type="predicted"/>
<feature type="chain" id="PRO_5003317865" evidence="2">
    <location>
        <begin position="23"/>
        <end position="180"/>
    </location>
</feature>
<evidence type="ECO:0000256" key="2">
    <source>
        <dbReference type="SAM" id="SignalP"/>
    </source>
</evidence>
<protein>
    <submittedName>
        <fullName evidence="4">Secreted protein</fullName>
    </submittedName>
</protein>
<accession>F4RQI3</accession>
<dbReference type="PANTHER" id="PTHR35185">
    <property type="entry name" value="SERINE/THREONINE-RICH PROTEIN ADG2-RELATED"/>
    <property type="match status" value="1"/>
</dbReference>
<dbReference type="VEuPathDB" id="FungiDB:MELLADRAFT_124001"/>
<dbReference type="OrthoDB" id="5316007at2759"/>
<evidence type="ECO:0000313" key="5">
    <source>
        <dbReference type="Proteomes" id="UP000001072"/>
    </source>
</evidence>
<dbReference type="Proteomes" id="UP000001072">
    <property type="component" value="Unassembled WGS sequence"/>
</dbReference>
<dbReference type="EMBL" id="GL883113">
    <property type="protein sequence ID" value="EGG05302.1"/>
    <property type="molecule type" value="Genomic_DNA"/>
</dbReference>
<dbReference type="AlphaFoldDB" id="F4RQI3"/>
<reference evidence="5" key="1">
    <citation type="journal article" date="2011" name="Proc. Natl. Acad. Sci. U.S.A.">
        <title>Obligate biotrophy features unraveled by the genomic analysis of rust fungi.</title>
        <authorList>
            <person name="Duplessis S."/>
            <person name="Cuomo C.A."/>
            <person name="Lin Y.-C."/>
            <person name="Aerts A."/>
            <person name="Tisserant E."/>
            <person name="Veneault-Fourrey C."/>
            <person name="Joly D.L."/>
            <person name="Hacquard S."/>
            <person name="Amselem J."/>
            <person name="Cantarel B.L."/>
            <person name="Chiu R."/>
            <person name="Coutinho P.M."/>
            <person name="Feau N."/>
            <person name="Field M."/>
            <person name="Frey P."/>
            <person name="Gelhaye E."/>
            <person name="Goldberg J."/>
            <person name="Grabherr M.G."/>
            <person name="Kodira C.D."/>
            <person name="Kohler A."/>
            <person name="Kuees U."/>
            <person name="Lindquist E.A."/>
            <person name="Lucas S.M."/>
            <person name="Mago R."/>
            <person name="Mauceli E."/>
            <person name="Morin E."/>
            <person name="Murat C."/>
            <person name="Pangilinan J.L."/>
            <person name="Park R."/>
            <person name="Pearson M."/>
            <person name="Quesneville H."/>
            <person name="Rouhier N."/>
            <person name="Sakthikumar S."/>
            <person name="Salamov A.A."/>
            <person name="Schmutz J."/>
            <person name="Selles B."/>
            <person name="Shapiro H."/>
            <person name="Tanguay P."/>
            <person name="Tuskan G.A."/>
            <person name="Henrissat B."/>
            <person name="Van de Peer Y."/>
            <person name="Rouze P."/>
            <person name="Ellis J.G."/>
            <person name="Dodds P.N."/>
            <person name="Schein J.E."/>
            <person name="Zhong S."/>
            <person name="Hamelin R.C."/>
            <person name="Grigoriev I.V."/>
            <person name="Szabo L.J."/>
            <person name="Martin F."/>
        </authorList>
    </citation>
    <scope>NUCLEOTIDE SEQUENCE [LARGE SCALE GENOMIC DNA]</scope>
    <source>
        <strain evidence="5">98AG31 / pathotype 3-4-7</strain>
    </source>
</reference>
<dbReference type="HOGENOM" id="CLU_1441696_0_0_1"/>
<organism evidence="5">
    <name type="scientific">Melampsora larici-populina (strain 98AG31 / pathotype 3-4-7)</name>
    <name type="common">Poplar leaf rust fungus</name>
    <dbReference type="NCBI Taxonomy" id="747676"/>
    <lineage>
        <taxon>Eukaryota</taxon>
        <taxon>Fungi</taxon>
        <taxon>Dikarya</taxon>
        <taxon>Basidiomycota</taxon>
        <taxon>Pucciniomycotina</taxon>
        <taxon>Pucciniomycetes</taxon>
        <taxon>Pucciniales</taxon>
        <taxon>Melampsoraceae</taxon>
        <taxon>Melampsora</taxon>
    </lineage>
</organism>
<evidence type="ECO:0000256" key="1">
    <source>
        <dbReference type="ARBA" id="ARBA00022729"/>
    </source>
</evidence>
<dbReference type="GeneID" id="18926561"/>
<dbReference type="InterPro" id="IPR052479">
    <property type="entry name" value="GPI-anchor_Adhesion_Reg"/>
</dbReference>
<dbReference type="PANTHER" id="PTHR35185:SF3">
    <property type="entry name" value="SERINE_THREONINE-RICH PROTEIN ADG2"/>
    <property type="match status" value="1"/>
</dbReference>
<dbReference type="InParanoid" id="F4RQI3"/>
<dbReference type="Pfam" id="PF10342">
    <property type="entry name" value="Kre9_KNH"/>
    <property type="match status" value="1"/>
</dbReference>
<dbReference type="eggNOG" id="ENOG502S7YR">
    <property type="taxonomic scope" value="Eukaryota"/>
</dbReference>
<keyword evidence="1 2" id="KW-0732">Signal</keyword>
<dbReference type="KEGG" id="mlr:MELLADRAFT_124001"/>
<feature type="domain" description="Yeast cell wall synthesis Kre9/Knh1-like N-terminal" evidence="3">
    <location>
        <begin position="27"/>
        <end position="119"/>
    </location>
</feature>
<feature type="signal peptide" evidence="2">
    <location>
        <begin position="1"/>
        <end position="22"/>
    </location>
</feature>
<name>F4RQI3_MELLP</name>
<evidence type="ECO:0000313" key="4">
    <source>
        <dbReference type="EMBL" id="EGG05302.1"/>
    </source>
</evidence>
<dbReference type="InterPro" id="IPR018466">
    <property type="entry name" value="Kre9/Knh1-like_N"/>
</dbReference>
<keyword evidence="5" id="KW-1185">Reference proteome</keyword>
<evidence type="ECO:0000259" key="3">
    <source>
        <dbReference type="Pfam" id="PF10342"/>
    </source>
</evidence>
<dbReference type="RefSeq" id="XP_007411224.1">
    <property type="nucleotide sequence ID" value="XM_007411162.1"/>
</dbReference>
<sequence>MHTYSLQLVIGFIASFVRPSAQLTVTQPQSGTVWHLHSSNQVQWKSVQTDPSSIAIKIVNNNPSTYPTGFSQEVKDGINTAENKFNLDKLPGIKPGKGYQVNIMSSEGTILAQSAQFSINGSTETTKEHTTTNIPTAVQPTISASAASGTASASDASMIKEIPGLFTIFLCSFFGLMVLL</sequence>